<keyword evidence="3" id="KW-1133">Transmembrane helix</keyword>
<dbReference type="EMBL" id="KQ001686">
    <property type="protein sequence ID" value="KJP86750.1"/>
    <property type="molecule type" value="Genomic_DNA"/>
</dbReference>
<proteinExistence type="predicted"/>
<evidence type="ECO:0000256" key="2">
    <source>
        <dbReference type="SAM" id="MobiDB-lite"/>
    </source>
</evidence>
<feature type="transmembrane region" description="Helical" evidence="3">
    <location>
        <begin position="40"/>
        <end position="58"/>
    </location>
</feature>
<reference evidence="4 5" key="1">
    <citation type="submission" date="2014-03" db="EMBL/GenBank/DDBJ databases">
        <title>The Genome Sequence of Plasmodium fragile nilgiri.</title>
        <authorList>
            <consortium name="The Broad Institute Genomics Platform"/>
            <consortium name="The Broad Institute Genome Sequencing Center for Infectious Disease"/>
            <person name="Neafsey D."/>
            <person name="Duraisingh M."/>
            <person name="Young S.K."/>
            <person name="Zeng Q."/>
            <person name="Gargeya S."/>
            <person name="Abouelleil A."/>
            <person name="Alvarado L."/>
            <person name="Chapman S.B."/>
            <person name="Gainer-Dewar J."/>
            <person name="Goldberg J."/>
            <person name="Griggs A."/>
            <person name="Gujja S."/>
            <person name="Hansen M."/>
            <person name="Howarth C."/>
            <person name="Imamovic A."/>
            <person name="Larimer J."/>
            <person name="Pearson M."/>
            <person name="Poon T.W."/>
            <person name="Priest M."/>
            <person name="Roberts A."/>
            <person name="Saif S."/>
            <person name="Shea T."/>
            <person name="Sykes S."/>
            <person name="Wortman J."/>
            <person name="Nusbaum C."/>
            <person name="Birren B."/>
        </authorList>
    </citation>
    <scope>NUCLEOTIDE SEQUENCE [LARGE SCALE GENOMIC DNA]</scope>
    <source>
        <strain evidence="5">nilgiri</strain>
    </source>
</reference>
<dbReference type="OrthoDB" id="387585at2759"/>
<dbReference type="OMA" id="MDTTKEG"/>
<feature type="region of interest" description="Disordered" evidence="2">
    <location>
        <begin position="176"/>
        <end position="195"/>
    </location>
</feature>
<sequence>MFRDNDGAGGNTNFLGPHIEGVHAPPGSANTFDLFTKYKVLTPCVIFYFLVIYLLNALRTGCMMLIEKIYNELMKLYMSFMKKDKDMTNMGYYFDGNRYGNKYGTQHLNSSMDMRISPIISNEKDRSQYMSRKNANRGPVLYGLLDDEQGANLRLKGDSLYKKINVFDSQMNNELEEEYDEDEFSDDDSEYDLEDDDYEDDYHLFDDDDEDDKLNTYEGPNRNMRTRGEKMIKAELPKDVNKPVTTDIPNELKEFLKNGMDKNVFDEWSNHVNLKPIDTTQNGSENTQLTLNEQIVQSILKDEVVNRAEANTQLINLNAWKDVSQLNSELNDAKNKHKDKKNEHEQKATEMRQLEEEINEIQKQIENVEQNRNVHADPNEEYRHLFFLYPQNKMVHEEEKKGLLMELQHKYKIKVEEKQNLLDHMHKVKNEMQRAADQVIVLCASIIAKEQAEKHKEKVNQPSGQQPSLETKAEEQLPNMSNLLNSPQVPPTPSLASLRAQLKGACLPAWVEELPEQVKISILSDLQQKLGMMDSKINPQGENIEQHLNYAY</sequence>
<protein>
    <submittedName>
        <fullName evidence="4">Uncharacterized protein</fullName>
    </submittedName>
</protein>
<evidence type="ECO:0000313" key="5">
    <source>
        <dbReference type="Proteomes" id="UP000054561"/>
    </source>
</evidence>
<dbReference type="GeneID" id="24268878"/>
<keyword evidence="5" id="KW-1185">Reference proteome</keyword>
<dbReference type="Proteomes" id="UP000054561">
    <property type="component" value="Unassembled WGS sequence"/>
</dbReference>
<organism evidence="4 5">
    <name type="scientific">Plasmodium fragile</name>
    <dbReference type="NCBI Taxonomy" id="5857"/>
    <lineage>
        <taxon>Eukaryota</taxon>
        <taxon>Sar</taxon>
        <taxon>Alveolata</taxon>
        <taxon>Apicomplexa</taxon>
        <taxon>Aconoidasida</taxon>
        <taxon>Haemosporida</taxon>
        <taxon>Plasmodiidae</taxon>
        <taxon>Plasmodium</taxon>
        <taxon>Plasmodium (Plasmodium)</taxon>
    </lineage>
</organism>
<dbReference type="AlphaFoldDB" id="A0A0D9QI57"/>
<name>A0A0D9QI57_PLAFR</name>
<feature type="compositionally biased region" description="Polar residues" evidence="2">
    <location>
        <begin position="460"/>
        <end position="469"/>
    </location>
</feature>
<keyword evidence="3" id="KW-0472">Membrane</keyword>
<keyword evidence="1" id="KW-0175">Coiled coil</keyword>
<dbReference type="RefSeq" id="XP_012336598.1">
    <property type="nucleotide sequence ID" value="XM_012481175.1"/>
</dbReference>
<evidence type="ECO:0000256" key="3">
    <source>
        <dbReference type="SAM" id="Phobius"/>
    </source>
</evidence>
<gene>
    <name evidence="4" type="ORF">AK88_03564</name>
</gene>
<dbReference type="VEuPathDB" id="PlasmoDB:AK88_03564"/>
<keyword evidence="3" id="KW-0812">Transmembrane</keyword>
<feature type="coiled-coil region" evidence="1">
    <location>
        <begin position="323"/>
        <end position="374"/>
    </location>
</feature>
<accession>A0A0D9QI57</accession>
<feature type="region of interest" description="Disordered" evidence="2">
    <location>
        <begin position="454"/>
        <end position="474"/>
    </location>
</feature>
<evidence type="ECO:0000313" key="4">
    <source>
        <dbReference type="EMBL" id="KJP86750.1"/>
    </source>
</evidence>
<evidence type="ECO:0000256" key="1">
    <source>
        <dbReference type="SAM" id="Coils"/>
    </source>
</evidence>